<dbReference type="EMBL" id="JAGIZA010000001">
    <property type="protein sequence ID" value="MBP0491370.1"/>
    <property type="molecule type" value="Genomic_DNA"/>
</dbReference>
<evidence type="ECO:0000259" key="8">
    <source>
        <dbReference type="Pfam" id="PF00081"/>
    </source>
</evidence>
<dbReference type="PROSITE" id="PS51318">
    <property type="entry name" value="TAT"/>
    <property type="match status" value="1"/>
</dbReference>
<evidence type="ECO:0000259" key="9">
    <source>
        <dbReference type="Pfam" id="PF02777"/>
    </source>
</evidence>
<evidence type="ECO:0000256" key="5">
    <source>
        <dbReference type="PIRSR" id="PIRSR000349-1"/>
    </source>
</evidence>
<comment type="catalytic activity">
    <reaction evidence="6">
        <text>2 superoxide + 2 H(+) = H2O2 + O2</text>
        <dbReference type="Rhea" id="RHEA:20696"/>
        <dbReference type="ChEBI" id="CHEBI:15378"/>
        <dbReference type="ChEBI" id="CHEBI:15379"/>
        <dbReference type="ChEBI" id="CHEBI:16240"/>
        <dbReference type="ChEBI" id="CHEBI:18421"/>
        <dbReference type="EC" id="1.15.1.1"/>
    </reaction>
</comment>
<evidence type="ECO:0000256" key="3">
    <source>
        <dbReference type="ARBA" id="ARBA00022723"/>
    </source>
</evidence>
<keyword evidence="7" id="KW-0732">Signal</keyword>
<dbReference type="InterPro" id="IPR036324">
    <property type="entry name" value="Mn/Fe_SOD_N_sf"/>
</dbReference>
<keyword evidence="11" id="KW-1185">Reference proteome</keyword>
<dbReference type="AlphaFoldDB" id="A0A940MUV1"/>
<dbReference type="FunFam" id="3.55.40.20:FF:000004">
    <property type="entry name" value="Superoxide dismutase [Fe]"/>
    <property type="match status" value="1"/>
</dbReference>
<dbReference type="InterPro" id="IPR036314">
    <property type="entry name" value="SOD_C_sf"/>
</dbReference>
<keyword evidence="3 5" id="KW-0479">Metal-binding</keyword>
<dbReference type="PANTHER" id="PTHR43595">
    <property type="entry name" value="37S RIBOSOMAL PROTEIN S26, MITOCHONDRIAL"/>
    <property type="match status" value="1"/>
</dbReference>
<comment type="similarity">
    <text evidence="1 6">Belongs to the iron/manganese superoxide dismutase family.</text>
</comment>
<dbReference type="GO" id="GO:0046872">
    <property type="term" value="F:metal ion binding"/>
    <property type="evidence" value="ECO:0007669"/>
    <property type="project" value="UniProtKB-KW"/>
</dbReference>
<dbReference type="Pfam" id="PF00081">
    <property type="entry name" value="Sod_Fe_N"/>
    <property type="match status" value="1"/>
</dbReference>
<feature type="domain" description="Manganese/iron superoxide dismutase C-terminal" evidence="9">
    <location>
        <begin position="127"/>
        <end position="228"/>
    </location>
</feature>
<feature type="binding site" evidence="5">
    <location>
        <position position="199"/>
    </location>
    <ligand>
        <name>Mn(2+)</name>
        <dbReference type="ChEBI" id="CHEBI:29035"/>
    </ligand>
</feature>
<dbReference type="SUPFAM" id="SSF46609">
    <property type="entry name" value="Fe,Mn superoxide dismutase (SOD), N-terminal domain"/>
    <property type="match status" value="1"/>
</dbReference>
<dbReference type="GO" id="GO:0005737">
    <property type="term" value="C:cytoplasm"/>
    <property type="evidence" value="ECO:0007669"/>
    <property type="project" value="TreeGrafter"/>
</dbReference>
<evidence type="ECO:0000256" key="6">
    <source>
        <dbReference type="RuleBase" id="RU000414"/>
    </source>
</evidence>
<evidence type="ECO:0000313" key="10">
    <source>
        <dbReference type="EMBL" id="MBP0491370.1"/>
    </source>
</evidence>
<dbReference type="InterPro" id="IPR019832">
    <property type="entry name" value="Mn/Fe_SOD_C"/>
</dbReference>
<dbReference type="Pfam" id="PF02777">
    <property type="entry name" value="Sod_Fe_C"/>
    <property type="match status" value="1"/>
</dbReference>
<feature type="binding site" evidence="5">
    <location>
        <position position="195"/>
    </location>
    <ligand>
        <name>Mn(2+)</name>
        <dbReference type="ChEBI" id="CHEBI:29035"/>
    </ligand>
</feature>
<feature type="chain" id="PRO_5037696468" description="Superoxide dismutase" evidence="7">
    <location>
        <begin position="28"/>
        <end position="239"/>
    </location>
</feature>
<dbReference type="SUPFAM" id="SSF54719">
    <property type="entry name" value="Fe,Mn superoxide dismutase (SOD), C-terminal domain"/>
    <property type="match status" value="1"/>
</dbReference>
<feature type="signal peptide" evidence="7">
    <location>
        <begin position="1"/>
        <end position="27"/>
    </location>
</feature>
<protein>
    <recommendedName>
        <fullName evidence="2 6">Superoxide dismutase</fullName>
        <ecNumber evidence="2 6">1.15.1.1</ecNumber>
    </recommendedName>
</protein>
<comment type="caution">
    <text evidence="10">The sequence shown here is derived from an EMBL/GenBank/DDBJ whole genome shotgun (WGS) entry which is preliminary data.</text>
</comment>
<dbReference type="InterPro" id="IPR019831">
    <property type="entry name" value="Mn/Fe_SOD_N"/>
</dbReference>
<dbReference type="PIRSF" id="PIRSF000349">
    <property type="entry name" value="SODismutase"/>
    <property type="match status" value="1"/>
</dbReference>
<organism evidence="10 11">
    <name type="scientific">Roseomonas indoligenes</name>
    <dbReference type="NCBI Taxonomy" id="2820811"/>
    <lineage>
        <taxon>Bacteria</taxon>
        <taxon>Pseudomonadati</taxon>
        <taxon>Pseudomonadota</taxon>
        <taxon>Alphaproteobacteria</taxon>
        <taxon>Acetobacterales</taxon>
        <taxon>Roseomonadaceae</taxon>
        <taxon>Roseomonas</taxon>
    </lineage>
</organism>
<feature type="domain" description="Manganese/iron superoxide dismutase N-terminal" evidence="8">
    <location>
        <begin position="34"/>
        <end position="120"/>
    </location>
</feature>
<dbReference type="PANTHER" id="PTHR43595:SF2">
    <property type="entry name" value="SMALL RIBOSOMAL SUBUNIT PROTEIN MS42"/>
    <property type="match status" value="1"/>
</dbReference>
<evidence type="ECO:0000256" key="2">
    <source>
        <dbReference type="ARBA" id="ARBA00012682"/>
    </source>
</evidence>
<accession>A0A940MUV1</accession>
<dbReference type="FunFam" id="1.10.287.990:FF:000001">
    <property type="entry name" value="Superoxide dismutase"/>
    <property type="match status" value="1"/>
</dbReference>
<feature type="binding site" evidence="5">
    <location>
        <position position="113"/>
    </location>
    <ligand>
        <name>Mn(2+)</name>
        <dbReference type="ChEBI" id="CHEBI:29035"/>
    </ligand>
</feature>
<name>A0A940MUV1_9PROT</name>
<dbReference type="InterPro" id="IPR006311">
    <property type="entry name" value="TAT_signal"/>
</dbReference>
<gene>
    <name evidence="10" type="ORF">J5Y10_01110</name>
</gene>
<sequence length="239" mass="25851">MITLHRRTILAGIPALAATALARPASAQAPAGPFSLPPLPYAANANEPHIDAQTMEIHHGRHHQAYVTALNNALKDHGQLAALPLPELLAKLDQVPEAIRTTVRNNAGGHANHSMFWPVMGGRGGAPTGDLAQAITRDLGGFDKLKADFNAAGVGRFGSGWVFVTAARDGKLALTTRPNQDTPLMDGQRVLFGNDVWEHAYYLKYQNRRPDYLAAWWNVVNWDRVAERYAAAKAGTLGV</sequence>
<dbReference type="GO" id="GO:0004784">
    <property type="term" value="F:superoxide dismutase activity"/>
    <property type="evidence" value="ECO:0007669"/>
    <property type="project" value="UniProtKB-EC"/>
</dbReference>
<reference evidence="10" key="1">
    <citation type="submission" date="2021-03" db="EMBL/GenBank/DDBJ databases">
        <authorList>
            <person name="So Y."/>
        </authorList>
    </citation>
    <scope>NUCLEOTIDE SEQUENCE</scope>
    <source>
        <strain evidence="10">SG15</strain>
    </source>
</reference>
<dbReference type="RefSeq" id="WP_209369837.1">
    <property type="nucleotide sequence ID" value="NZ_JAGIZA010000001.1"/>
</dbReference>
<dbReference type="PROSITE" id="PS00088">
    <property type="entry name" value="SOD_MN"/>
    <property type="match status" value="1"/>
</dbReference>
<evidence type="ECO:0000256" key="7">
    <source>
        <dbReference type="SAM" id="SignalP"/>
    </source>
</evidence>
<dbReference type="Gene3D" id="3.55.40.20">
    <property type="entry name" value="Iron/manganese superoxide dismutase, C-terminal domain"/>
    <property type="match status" value="1"/>
</dbReference>
<dbReference type="InterPro" id="IPR001189">
    <property type="entry name" value="Mn/Fe_SOD"/>
</dbReference>
<comment type="function">
    <text evidence="6">Destroys radicals which are normally produced within the cells and which are toxic to biological systems.</text>
</comment>
<dbReference type="Gene3D" id="1.10.287.990">
    <property type="entry name" value="Fe,Mn superoxide dismutase (SOD) domain"/>
    <property type="match status" value="1"/>
</dbReference>
<proteinExistence type="inferred from homology"/>
<dbReference type="EC" id="1.15.1.1" evidence="2 6"/>
<feature type="binding site" evidence="5">
    <location>
        <position position="58"/>
    </location>
    <ligand>
        <name>Mn(2+)</name>
        <dbReference type="ChEBI" id="CHEBI:29035"/>
    </ligand>
</feature>
<evidence type="ECO:0000313" key="11">
    <source>
        <dbReference type="Proteomes" id="UP000677537"/>
    </source>
</evidence>
<dbReference type="Proteomes" id="UP000677537">
    <property type="component" value="Unassembled WGS sequence"/>
</dbReference>
<dbReference type="PRINTS" id="PR01703">
    <property type="entry name" value="MNSODISMTASE"/>
</dbReference>
<evidence type="ECO:0000256" key="1">
    <source>
        <dbReference type="ARBA" id="ARBA00008714"/>
    </source>
</evidence>
<keyword evidence="4 6" id="KW-0560">Oxidoreductase</keyword>
<evidence type="ECO:0000256" key="4">
    <source>
        <dbReference type="ARBA" id="ARBA00023002"/>
    </source>
</evidence>
<dbReference type="InterPro" id="IPR019833">
    <property type="entry name" value="Mn/Fe_SOD_BS"/>
</dbReference>